<name>A0ABQ2W284_9ACTN</name>
<accession>A0ABQ2W284</accession>
<sequence length="62" mass="6497">MTAGTNLRTYGPGPIAEHFGAPAELREKGPIRHLGPGALRLTREELSLPGRGLPAADRPKAG</sequence>
<dbReference type="Proteomes" id="UP000660675">
    <property type="component" value="Unassembled WGS sequence"/>
</dbReference>
<evidence type="ECO:0000256" key="1">
    <source>
        <dbReference type="SAM" id="MobiDB-lite"/>
    </source>
</evidence>
<evidence type="ECO:0000313" key="3">
    <source>
        <dbReference type="Proteomes" id="UP000660675"/>
    </source>
</evidence>
<dbReference type="EMBL" id="BMTF01000010">
    <property type="protein sequence ID" value="GGV86204.1"/>
    <property type="molecule type" value="Genomic_DNA"/>
</dbReference>
<evidence type="ECO:0000313" key="2">
    <source>
        <dbReference type="EMBL" id="GGV86204.1"/>
    </source>
</evidence>
<gene>
    <name evidence="2" type="ORF">GCM10015535_33930</name>
</gene>
<organism evidence="2 3">
    <name type="scientific">Streptomyces gelaticus</name>
    <dbReference type="NCBI Taxonomy" id="285446"/>
    <lineage>
        <taxon>Bacteria</taxon>
        <taxon>Bacillati</taxon>
        <taxon>Actinomycetota</taxon>
        <taxon>Actinomycetes</taxon>
        <taxon>Kitasatosporales</taxon>
        <taxon>Streptomycetaceae</taxon>
        <taxon>Streptomyces</taxon>
    </lineage>
</organism>
<feature type="region of interest" description="Disordered" evidence="1">
    <location>
        <begin position="42"/>
        <end position="62"/>
    </location>
</feature>
<proteinExistence type="predicted"/>
<keyword evidence="3" id="KW-1185">Reference proteome</keyword>
<comment type="caution">
    <text evidence="2">The sequence shown here is derived from an EMBL/GenBank/DDBJ whole genome shotgun (WGS) entry which is preliminary data.</text>
</comment>
<reference evidence="3" key="1">
    <citation type="journal article" date="2019" name="Int. J. Syst. Evol. Microbiol.">
        <title>The Global Catalogue of Microorganisms (GCM) 10K type strain sequencing project: providing services to taxonomists for standard genome sequencing and annotation.</title>
        <authorList>
            <consortium name="The Broad Institute Genomics Platform"/>
            <consortium name="The Broad Institute Genome Sequencing Center for Infectious Disease"/>
            <person name="Wu L."/>
            <person name="Ma J."/>
        </authorList>
    </citation>
    <scope>NUCLEOTIDE SEQUENCE [LARGE SCALE GENOMIC DNA]</scope>
    <source>
        <strain evidence="3">JCM 4376</strain>
    </source>
</reference>
<protein>
    <submittedName>
        <fullName evidence="2">Uncharacterized protein</fullName>
    </submittedName>
</protein>